<organism evidence="1 2">
    <name type="scientific">Hexamita inflata</name>
    <dbReference type="NCBI Taxonomy" id="28002"/>
    <lineage>
        <taxon>Eukaryota</taxon>
        <taxon>Metamonada</taxon>
        <taxon>Diplomonadida</taxon>
        <taxon>Hexamitidae</taxon>
        <taxon>Hexamitinae</taxon>
        <taxon>Hexamita</taxon>
    </lineage>
</organism>
<evidence type="ECO:0000313" key="1">
    <source>
        <dbReference type="EMBL" id="CAL6045289.1"/>
    </source>
</evidence>
<protein>
    <submittedName>
        <fullName evidence="1">Hypothetical_protein</fullName>
    </submittedName>
</protein>
<dbReference type="Proteomes" id="UP001642409">
    <property type="component" value="Unassembled WGS sequence"/>
</dbReference>
<dbReference type="EMBL" id="CAXDID020000163">
    <property type="protein sequence ID" value="CAL6045289.1"/>
    <property type="molecule type" value="Genomic_DNA"/>
</dbReference>
<evidence type="ECO:0000313" key="2">
    <source>
        <dbReference type="Proteomes" id="UP001642409"/>
    </source>
</evidence>
<name>A0ABP1JRW9_9EUKA</name>
<accession>A0ABP1JRW9</accession>
<proteinExistence type="predicted"/>
<comment type="caution">
    <text evidence="1">The sequence shown here is derived from an EMBL/GenBank/DDBJ whole genome shotgun (WGS) entry which is preliminary data.</text>
</comment>
<keyword evidence="2" id="KW-1185">Reference proteome</keyword>
<gene>
    <name evidence="1" type="ORF">HINF_LOCUS40965</name>
</gene>
<sequence>MKNLLSAQLITHFIRFVKDSVQLIQQMMTHLVSNTRIITQQTQIYKITKRFSYPQSQNQTVYPKSNNRAKHAMEIAILTHFVVFVLFKIFKARFEIIHQDKQLGN</sequence>
<reference evidence="1 2" key="1">
    <citation type="submission" date="2024-07" db="EMBL/GenBank/DDBJ databases">
        <authorList>
            <person name="Akdeniz Z."/>
        </authorList>
    </citation>
    <scope>NUCLEOTIDE SEQUENCE [LARGE SCALE GENOMIC DNA]</scope>
</reference>